<gene>
    <name evidence="6" type="primary">LOC112842782</name>
</gene>
<dbReference type="Pfam" id="PF13895">
    <property type="entry name" value="Ig_2"/>
    <property type="match status" value="1"/>
</dbReference>
<dbReference type="PANTHER" id="PTHR11481:SF64">
    <property type="entry name" value="FC RECEPTOR-LIKE PROTEIN 4"/>
    <property type="match status" value="1"/>
</dbReference>
<dbReference type="KEGG" id="onl:112842782"/>
<dbReference type="GeneTree" id="ENSGT00940000163711"/>
<dbReference type="GO" id="GO:0004888">
    <property type="term" value="F:transmembrane signaling receptor activity"/>
    <property type="evidence" value="ECO:0007669"/>
    <property type="project" value="TreeGrafter"/>
</dbReference>
<dbReference type="PANTHER" id="PTHR11481">
    <property type="entry name" value="IMMUNOGLOBULIN FC RECEPTOR"/>
    <property type="match status" value="1"/>
</dbReference>
<feature type="transmembrane region" description="Helical" evidence="3">
    <location>
        <begin position="202"/>
        <end position="224"/>
    </location>
</feature>
<evidence type="ECO:0000313" key="7">
    <source>
        <dbReference type="Proteomes" id="UP000005207"/>
    </source>
</evidence>
<dbReference type="GO" id="GO:0006955">
    <property type="term" value="P:immune response"/>
    <property type="evidence" value="ECO:0007669"/>
    <property type="project" value="TreeGrafter"/>
</dbReference>
<evidence type="ECO:0000256" key="2">
    <source>
        <dbReference type="ARBA" id="ARBA00023157"/>
    </source>
</evidence>
<dbReference type="Proteomes" id="UP000005207">
    <property type="component" value="Linkage group LG3"/>
</dbReference>
<dbReference type="GO" id="GO:0009897">
    <property type="term" value="C:external side of plasma membrane"/>
    <property type="evidence" value="ECO:0007669"/>
    <property type="project" value="TreeGrafter"/>
</dbReference>
<feature type="signal peptide" evidence="4">
    <location>
        <begin position="1"/>
        <end position="18"/>
    </location>
</feature>
<dbReference type="HOGENOM" id="CLU_087797_1_1_1"/>
<dbReference type="InterPro" id="IPR050488">
    <property type="entry name" value="Ig_Fc_receptor"/>
</dbReference>
<dbReference type="InterPro" id="IPR003599">
    <property type="entry name" value="Ig_sub"/>
</dbReference>
<reference evidence="6" key="3">
    <citation type="submission" date="2025-09" db="UniProtKB">
        <authorList>
            <consortium name="Ensembl"/>
        </authorList>
    </citation>
    <scope>IDENTIFICATION</scope>
</reference>
<evidence type="ECO:0000256" key="3">
    <source>
        <dbReference type="SAM" id="Phobius"/>
    </source>
</evidence>
<dbReference type="RefSeq" id="XP_025755879.1">
    <property type="nucleotide sequence ID" value="XM_025900094.1"/>
</dbReference>
<keyword evidence="2" id="KW-1015">Disulfide bond</keyword>
<sequence length="232" mass="26040">MVLSLSLLFNAAFPHVVPNTSQHYEYSTLSFNCKEFDVSPGWRLMRKVPTESTACGTSWGVFSGYICIFKHVFMGDSGQYWCESRDGKKSNTVNITITPGPVILESPLLPVMEGNTVSLRCKNKTASTNASTSIAFYKNGLFIKNISTSTLIIHNINKSHEGLYKCNMSGAGKSPESWLAVRSRDNTDYHMMTLLCYDQLPVLLYLLIRTVGTVLWVALLLLVLRKRQPWNN</sequence>
<feature type="chain" id="PRO_5025400301" evidence="4">
    <location>
        <begin position="19"/>
        <end position="232"/>
    </location>
</feature>
<dbReference type="AlphaFoldDB" id="I3J9V8"/>
<dbReference type="InterPro" id="IPR007110">
    <property type="entry name" value="Ig-like_dom"/>
</dbReference>
<evidence type="ECO:0000313" key="6">
    <source>
        <dbReference type="Ensembl" id="ENSONIP00000005648.2"/>
    </source>
</evidence>
<dbReference type="Gene3D" id="2.60.40.10">
    <property type="entry name" value="Immunoglobulins"/>
    <property type="match status" value="2"/>
</dbReference>
<organism evidence="6 7">
    <name type="scientific">Oreochromis niloticus</name>
    <name type="common">Nile tilapia</name>
    <name type="synonym">Tilapia nilotica</name>
    <dbReference type="NCBI Taxonomy" id="8128"/>
    <lineage>
        <taxon>Eukaryota</taxon>
        <taxon>Metazoa</taxon>
        <taxon>Chordata</taxon>
        <taxon>Craniata</taxon>
        <taxon>Vertebrata</taxon>
        <taxon>Euteleostomi</taxon>
        <taxon>Actinopterygii</taxon>
        <taxon>Neopterygii</taxon>
        <taxon>Teleostei</taxon>
        <taxon>Neoteleostei</taxon>
        <taxon>Acanthomorphata</taxon>
        <taxon>Ovalentaria</taxon>
        <taxon>Cichlomorphae</taxon>
        <taxon>Cichliformes</taxon>
        <taxon>Cichlidae</taxon>
        <taxon>African cichlids</taxon>
        <taxon>Pseudocrenilabrinae</taxon>
        <taxon>Oreochromini</taxon>
        <taxon>Oreochromis</taxon>
    </lineage>
</organism>
<proteinExistence type="predicted"/>
<evidence type="ECO:0000256" key="1">
    <source>
        <dbReference type="ARBA" id="ARBA00022729"/>
    </source>
</evidence>
<keyword evidence="3" id="KW-1133">Transmembrane helix</keyword>
<dbReference type="GeneID" id="112842782"/>
<dbReference type="OrthoDB" id="6151406at2759"/>
<evidence type="ECO:0000256" key="4">
    <source>
        <dbReference type="SAM" id="SignalP"/>
    </source>
</evidence>
<accession>I3J9V8</accession>
<protein>
    <submittedName>
        <fullName evidence="6">Low affinity immunoglobulin gamma Fc region receptor III-like</fullName>
    </submittedName>
</protein>
<reference evidence="6" key="2">
    <citation type="submission" date="2025-08" db="UniProtKB">
        <authorList>
            <consortium name="Ensembl"/>
        </authorList>
    </citation>
    <scope>IDENTIFICATION</scope>
</reference>
<dbReference type="Ensembl" id="ENSONIT00000005652.2">
    <property type="protein sequence ID" value="ENSONIP00000005648.2"/>
    <property type="gene ID" value="ENSONIG00000041542.1"/>
</dbReference>
<dbReference type="InParanoid" id="I3J9V8"/>
<dbReference type="PROSITE" id="PS50835">
    <property type="entry name" value="IG_LIKE"/>
    <property type="match status" value="1"/>
</dbReference>
<keyword evidence="1 4" id="KW-0732">Signal</keyword>
<reference evidence="7" key="1">
    <citation type="submission" date="2012-01" db="EMBL/GenBank/DDBJ databases">
        <title>The Genome Sequence of Oreochromis niloticus (Nile Tilapia).</title>
        <authorList>
            <consortium name="Broad Institute Genome Assembly Team"/>
            <consortium name="Broad Institute Sequencing Platform"/>
            <person name="Di Palma F."/>
            <person name="Johnson J."/>
            <person name="Lander E.S."/>
            <person name="Lindblad-Toh K."/>
        </authorList>
    </citation>
    <scope>NUCLEOTIDE SEQUENCE [LARGE SCALE GENOMIC DNA]</scope>
</reference>
<dbReference type="SMART" id="SM00409">
    <property type="entry name" value="IG"/>
    <property type="match status" value="2"/>
</dbReference>
<keyword evidence="7" id="KW-1185">Reference proteome</keyword>
<keyword evidence="3" id="KW-0812">Transmembrane</keyword>
<dbReference type="InterPro" id="IPR036179">
    <property type="entry name" value="Ig-like_dom_sf"/>
</dbReference>
<dbReference type="SUPFAM" id="SSF48726">
    <property type="entry name" value="Immunoglobulin"/>
    <property type="match status" value="2"/>
</dbReference>
<dbReference type="GO" id="GO:0007166">
    <property type="term" value="P:cell surface receptor signaling pathway"/>
    <property type="evidence" value="ECO:0007669"/>
    <property type="project" value="TreeGrafter"/>
</dbReference>
<name>I3J9V8_ORENI</name>
<feature type="domain" description="Ig-like" evidence="5">
    <location>
        <begin position="101"/>
        <end position="180"/>
    </location>
</feature>
<keyword evidence="3" id="KW-0472">Membrane</keyword>
<evidence type="ECO:0000259" key="5">
    <source>
        <dbReference type="PROSITE" id="PS50835"/>
    </source>
</evidence>
<dbReference type="InterPro" id="IPR013783">
    <property type="entry name" value="Ig-like_fold"/>
</dbReference>